<comment type="caution">
    <text evidence="2">The sequence shown here is derived from an EMBL/GenBank/DDBJ whole genome shotgun (WGS) entry which is preliminary data.</text>
</comment>
<dbReference type="PANTHER" id="PTHR13902">
    <property type="entry name" value="SERINE/THREONINE-PROTEIN KINASE WNK WITH NO LYSINE -RELATED"/>
    <property type="match status" value="1"/>
</dbReference>
<evidence type="ECO:0000259" key="1">
    <source>
        <dbReference type="PROSITE" id="PS50011"/>
    </source>
</evidence>
<dbReference type="Proteomes" id="UP001187531">
    <property type="component" value="Unassembled WGS sequence"/>
</dbReference>
<feature type="domain" description="Protein kinase" evidence="1">
    <location>
        <begin position="19"/>
        <end position="280"/>
    </location>
</feature>
<dbReference type="AlphaFoldDB" id="A0AA88LB30"/>
<keyword evidence="3" id="KW-1185">Reference proteome</keyword>
<dbReference type="InterPro" id="IPR050588">
    <property type="entry name" value="WNK_Ser-Thr_kinase"/>
</dbReference>
<dbReference type="GO" id="GO:0005524">
    <property type="term" value="F:ATP binding"/>
    <property type="evidence" value="ECO:0007669"/>
    <property type="project" value="InterPro"/>
</dbReference>
<sequence length="452" mass="50825">MDGRKDGLNASDESLADESVILEESPCGRWSKRKKVLSHKDLVPGVDSAFLAIDAEEGVEVVWNEVMLADRQQEFAERIVSTFDQLVQLNHPNIVRFHKHWTVDGKLIFITEYITYPTLKLYLKMTKKNGKKINTATWKRFCLQLLHALRYLHSRTPCIVHGNLCSDAIYIRPNGLLKIGSVSAEAIMAYSNYKSSPCFLLAPSSGRLTTGTDIYSLGLVAFEMATLETSDTATSLPVDQIKKILDSLDNILERHFIETCLDPSLAMRPPAFELIFHPAVFNVPTLKLISAHAFIDKFANVPDLQIGDYFQLANYGESDSIKKMVQFLEDVRMGCYPIPAIGIEFRRRASSFDKTKPGVTDVYPVEKRRIEKVIVEIKNSDGGQSEILLQFIMTEKLTRKAKALLGVSDTPKSIANELLHYGIINTEDCEQVLSEIENTIKSCYQTGTKAKH</sequence>
<name>A0AA88LB30_ARTSF</name>
<evidence type="ECO:0000313" key="3">
    <source>
        <dbReference type="Proteomes" id="UP001187531"/>
    </source>
</evidence>
<organism evidence="2 3">
    <name type="scientific">Artemia franciscana</name>
    <name type="common">Brine shrimp</name>
    <name type="synonym">Artemia sanfranciscana</name>
    <dbReference type="NCBI Taxonomy" id="6661"/>
    <lineage>
        <taxon>Eukaryota</taxon>
        <taxon>Metazoa</taxon>
        <taxon>Ecdysozoa</taxon>
        <taxon>Arthropoda</taxon>
        <taxon>Crustacea</taxon>
        <taxon>Branchiopoda</taxon>
        <taxon>Anostraca</taxon>
        <taxon>Artemiidae</taxon>
        <taxon>Artemia</taxon>
    </lineage>
</organism>
<proteinExistence type="predicted"/>
<dbReference type="InterPro" id="IPR001245">
    <property type="entry name" value="Ser-Thr/Tyr_kinase_cat_dom"/>
</dbReference>
<accession>A0AA88LB30</accession>
<dbReference type="GO" id="GO:0004672">
    <property type="term" value="F:protein kinase activity"/>
    <property type="evidence" value="ECO:0007669"/>
    <property type="project" value="InterPro"/>
</dbReference>
<dbReference type="SUPFAM" id="SSF56112">
    <property type="entry name" value="Protein kinase-like (PK-like)"/>
    <property type="match status" value="1"/>
</dbReference>
<dbReference type="Gene3D" id="1.10.510.10">
    <property type="entry name" value="Transferase(Phosphotransferase) domain 1"/>
    <property type="match status" value="1"/>
</dbReference>
<dbReference type="InterPro" id="IPR000719">
    <property type="entry name" value="Prot_kinase_dom"/>
</dbReference>
<reference evidence="2" key="1">
    <citation type="submission" date="2023-07" db="EMBL/GenBank/DDBJ databases">
        <title>Chromosome-level genome assembly of Artemia franciscana.</title>
        <authorList>
            <person name="Jo E."/>
        </authorList>
    </citation>
    <scope>NUCLEOTIDE SEQUENCE</scope>
    <source>
        <tissue evidence="2">Whole body</tissue>
    </source>
</reference>
<gene>
    <name evidence="2" type="ORF">QYM36_006011</name>
</gene>
<dbReference type="Pfam" id="PF07714">
    <property type="entry name" value="PK_Tyr_Ser-Thr"/>
    <property type="match status" value="1"/>
</dbReference>
<protein>
    <recommendedName>
        <fullName evidence="1">Protein kinase domain-containing protein</fullName>
    </recommendedName>
</protein>
<evidence type="ECO:0000313" key="2">
    <source>
        <dbReference type="EMBL" id="KAK2718856.1"/>
    </source>
</evidence>
<dbReference type="PROSITE" id="PS50011">
    <property type="entry name" value="PROTEIN_KINASE_DOM"/>
    <property type="match status" value="1"/>
</dbReference>
<dbReference type="EMBL" id="JAVRJZ010000009">
    <property type="protein sequence ID" value="KAK2718856.1"/>
    <property type="molecule type" value="Genomic_DNA"/>
</dbReference>
<dbReference type="Gene3D" id="3.30.200.20">
    <property type="entry name" value="Phosphorylase Kinase, domain 1"/>
    <property type="match status" value="1"/>
</dbReference>
<dbReference type="InterPro" id="IPR011009">
    <property type="entry name" value="Kinase-like_dom_sf"/>
</dbReference>